<evidence type="ECO:0000259" key="7">
    <source>
        <dbReference type="Pfam" id="PF01171"/>
    </source>
</evidence>
<evidence type="ECO:0000256" key="3">
    <source>
        <dbReference type="ARBA" id="ARBA00022694"/>
    </source>
</evidence>
<comment type="catalytic activity">
    <reaction evidence="6">
        <text>cytidine(34) in tRNA(Ile2) + L-lysine + ATP = lysidine(34) in tRNA(Ile2) + AMP + diphosphate + H(+)</text>
        <dbReference type="Rhea" id="RHEA:43744"/>
        <dbReference type="Rhea" id="RHEA-COMP:10625"/>
        <dbReference type="Rhea" id="RHEA-COMP:10670"/>
        <dbReference type="ChEBI" id="CHEBI:15378"/>
        <dbReference type="ChEBI" id="CHEBI:30616"/>
        <dbReference type="ChEBI" id="CHEBI:32551"/>
        <dbReference type="ChEBI" id="CHEBI:33019"/>
        <dbReference type="ChEBI" id="CHEBI:82748"/>
        <dbReference type="ChEBI" id="CHEBI:83665"/>
        <dbReference type="ChEBI" id="CHEBI:456215"/>
        <dbReference type="EC" id="6.3.4.19"/>
    </reaction>
</comment>
<evidence type="ECO:0000256" key="2">
    <source>
        <dbReference type="ARBA" id="ARBA00022598"/>
    </source>
</evidence>
<dbReference type="Gene3D" id="3.40.50.620">
    <property type="entry name" value="HUPs"/>
    <property type="match status" value="1"/>
</dbReference>
<dbReference type="SUPFAM" id="SSF52402">
    <property type="entry name" value="Adenine nucleotide alpha hydrolases-like"/>
    <property type="match status" value="1"/>
</dbReference>
<proteinExistence type="predicted"/>
<gene>
    <name evidence="8" type="ORF">GCM10010923_20420</name>
</gene>
<reference evidence="9" key="1">
    <citation type="journal article" date="2019" name="Int. J. Syst. Evol. Microbiol.">
        <title>The Global Catalogue of Microorganisms (GCM) 10K type strain sequencing project: providing services to taxonomists for standard genome sequencing and annotation.</title>
        <authorList>
            <consortium name="The Broad Institute Genomics Platform"/>
            <consortium name="The Broad Institute Genome Sequencing Center for Infectious Disease"/>
            <person name="Wu L."/>
            <person name="Ma J."/>
        </authorList>
    </citation>
    <scope>NUCLEOTIDE SEQUENCE [LARGE SCALE GENOMIC DNA]</scope>
    <source>
        <strain evidence="9">CGMCC 1.15297</strain>
    </source>
</reference>
<organism evidence="8 9">
    <name type="scientific">Blastomonas marina</name>
    <dbReference type="NCBI Taxonomy" id="1867408"/>
    <lineage>
        <taxon>Bacteria</taxon>
        <taxon>Pseudomonadati</taxon>
        <taxon>Pseudomonadota</taxon>
        <taxon>Alphaproteobacteria</taxon>
        <taxon>Sphingomonadales</taxon>
        <taxon>Sphingomonadaceae</taxon>
        <taxon>Blastomonas</taxon>
    </lineage>
</organism>
<evidence type="ECO:0000256" key="6">
    <source>
        <dbReference type="ARBA" id="ARBA00048539"/>
    </source>
</evidence>
<dbReference type="CDD" id="cd01992">
    <property type="entry name" value="TilS_N"/>
    <property type="match status" value="1"/>
</dbReference>
<accession>A0ABQ1FGN6</accession>
<dbReference type="PANTHER" id="PTHR43033:SF1">
    <property type="entry name" value="TRNA(ILE)-LYSIDINE SYNTHASE-RELATED"/>
    <property type="match status" value="1"/>
</dbReference>
<keyword evidence="4" id="KW-0547">Nucleotide-binding</keyword>
<evidence type="ECO:0000256" key="1">
    <source>
        <dbReference type="ARBA" id="ARBA00013267"/>
    </source>
</evidence>
<dbReference type="EC" id="6.3.4.19" evidence="1"/>
<keyword evidence="9" id="KW-1185">Reference proteome</keyword>
<evidence type="ECO:0000256" key="5">
    <source>
        <dbReference type="ARBA" id="ARBA00022840"/>
    </source>
</evidence>
<sequence length="229" mass="24673">MIEIGEGNVSERAREARYEALAGWAARQGVSHVATAHHADDQVETFLMRLNRGSGVAGLAGIRKRARISALEVIRPLLDWRRAELAELVEARGWMSVDDPSNRDPRYDRARIRAALIEADWLDPEAIAASAAHLADADTALDWMADRIMAGTVRAVGDRLALPADLPRALALRVVARLLGQIGEGAPRGSEIARLCDALAAGKVATLAGVVARPGKGVWRFGKAPERRG</sequence>
<keyword evidence="2" id="KW-0436">Ligase</keyword>
<dbReference type="NCBIfam" id="TIGR02432">
    <property type="entry name" value="lysidine_TilS_N"/>
    <property type="match status" value="1"/>
</dbReference>
<dbReference type="InterPro" id="IPR014729">
    <property type="entry name" value="Rossmann-like_a/b/a_fold"/>
</dbReference>
<dbReference type="Pfam" id="PF01171">
    <property type="entry name" value="ATP_bind_3"/>
    <property type="match status" value="1"/>
</dbReference>
<dbReference type="Proteomes" id="UP000603317">
    <property type="component" value="Unassembled WGS sequence"/>
</dbReference>
<name>A0ABQ1FGN6_9SPHN</name>
<evidence type="ECO:0000313" key="9">
    <source>
        <dbReference type="Proteomes" id="UP000603317"/>
    </source>
</evidence>
<dbReference type="EMBL" id="BMID01000001">
    <property type="protein sequence ID" value="GGA09888.1"/>
    <property type="molecule type" value="Genomic_DNA"/>
</dbReference>
<dbReference type="InterPro" id="IPR012094">
    <property type="entry name" value="tRNA_Ile_lys_synt"/>
</dbReference>
<dbReference type="InterPro" id="IPR011063">
    <property type="entry name" value="TilS/TtcA_N"/>
</dbReference>
<evidence type="ECO:0000313" key="8">
    <source>
        <dbReference type="EMBL" id="GGA09888.1"/>
    </source>
</evidence>
<evidence type="ECO:0000256" key="4">
    <source>
        <dbReference type="ARBA" id="ARBA00022741"/>
    </source>
</evidence>
<dbReference type="InterPro" id="IPR012795">
    <property type="entry name" value="tRNA_Ile_lys_synt_N"/>
</dbReference>
<feature type="domain" description="tRNA(Ile)-lysidine/2-thiocytidine synthase N-terminal" evidence="7">
    <location>
        <begin position="7"/>
        <end position="114"/>
    </location>
</feature>
<keyword evidence="3" id="KW-0819">tRNA processing</keyword>
<protein>
    <recommendedName>
        <fullName evidence="1">tRNA(Ile)-lysidine synthetase</fullName>
        <ecNumber evidence="1">6.3.4.19</ecNumber>
    </recommendedName>
</protein>
<dbReference type="PANTHER" id="PTHR43033">
    <property type="entry name" value="TRNA(ILE)-LYSIDINE SYNTHASE-RELATED"/>
    <property type="match status" value="1"/>
</dbReference>
<comment type="caution">
    <text evidence="8">The sequence shown here is derived from an EMBL/GenBank/DDBJ whole genome shotgun (WGS) entry which is preliminary data.</text>
</comment>
<keyword evidence="5" id="KW-0067">ATP-binding</keyword>